<reference evidence="1" key="1">
    <citation type="journal article" date="2019" name="Environ. Microbiol.">
        <title>Fungal ecological strategies reflected in gene transcription - a case study of two litter decomposers.</title>
        <authorList>
            <person name="Barbi F."/>
            <person name="Kohler A."/>
            <person name="Barry K."/>
            <person name="Baskaran P."/>
            <person name="Daum C."/>
            <person name="Fauchery L."/>
            <person name="Ihrmark K."/>
            <person name="Kuo A."/>
            <person name="LaButti K."/>
            <person name="Lipzen A."/>
            <person name="Morin E."/>
            <person name="Grigoriev I.V."/>
            <person name="Henrissat B."/>
            <person name="Lindahl B."/>
            <person name="Martin F."/>
        </authorList>
    </citation>
    <scope>NUCLEOTIDE SEQUENCE</scope>
    <source>
        <strain evidence="1">JB14</strain>
    </source>
</reference>
<name>A0A6A4GJ41_9AGAR</name>
<accession>A0A6A4GJ41</accession>
<evidence type="ECO:0000313" key="2">
    <source>
        <dbReference type="Proteomes" id="UP000799118"/>
    </source>
</evidence>
<feature type="non-terminal residue" evidence="1">
    <location>
        <position position="118"/>
    </location>
</feature>
<dbReference type="EMBL" id="ML769950">
    <property type="protein sequence ID" value="KAE9385732.1"/>
    <property type="molecule type" value="Genomic_DNA"/>
</dbReference>
<proteinExistence type="predicted"/>
<dbReference type="Proteomes" id="UP000799118">
    <property type="component" value="Unassembled WGS sequence"/>
</dbReference>
<evidence type="ECO:0000313" key="1">
    <source>
        <dbReference type="EMBL" id="KAE9385732.1"/>
    </source>
</evidence>
<keyword evidence="2" id="KW-1185">Reference proteome</keyword>
<organism evidence="1 2">
    <name type="scientific">Gymnopus androsaceus JB14</name>
    <dbReference type="NCBI Taxonomy" id="1447944"/>
    <lineage>
        <taxon>Eukaryota</taxon>
        <taxon>Fungi</taxon>
        <taxon>Dikarya</taxon>
        <taxon>Basidiomycota</taxon>
        <taxon>Agaricomycotina</taxon>
        <taxon>Agaricomycetes</taxon>
        <taxon>Agaricomycetidae</taxon>
        <taxon>Agaricales</taxon>
        <taxon>Marasmiineae</taxon>
        <taxon>Omphalotaceae</taxon>
        <taxon>Gymnopus</taxon>
    </lineage>
</organism>
<dbReference type="OrthoDB" id="2676448at2759"/>
<gene>
    <name evidence="1" type="ORF">BT96DRAFT_750845</name>
</gene>
<sequence length="118" mass="13847">QVLEWRLEIKDQWIEGSEKWHAAKKTVKKVLYQKALDKLEGLLVARMFEMTRLNVAGTGYKMRKHIANALKLWSKSIQSAIVTYNEAAAKLSPPQQQVSWEEVLEYSYLFEFDILWDT</sequence>
<protein>
    <submittedName>
        <fullName evidence="1">Uncharacterized protein</fullName>
    </submittedName>
</protein>
<dbReference type="AlphaFoldDB" id="A0A6A4GJ41"/>
<feature type="non-terminal residue" evidence="1">
    <location>
        <position position="1"/>
    </location>
</feature>